<protein>
    <submittedName>
        <fullName evidence="1">Uncharacterized protein</fullName>
    </submittedName>
</protein>
<reference evidence="1" key="1">
    <citation type="submission" date="2019-11" db="EMBL/GenBank/DDBJ databases">
        <authorList>
            <person name="Liu Y."/>
            <person name="Hou J."/>
            <person name="Li T.-Q."/>
            <person name="Guan C.-H."/>
            <person name="Wu X."/>
            <person name="Wu H.-Z."/>
            <person name="Ling F."/>
            <person name="Zhang R."/>
            <person name="Shi X.-G."/>
            <person name="Ren J.-P."/>
            <person name="Chen E.-F."/>
            <person name="Sun J.-M."/>
        </authorList>
    </citation>
    <scope>NUCLEOTIDE SEQUENCE</scope>
    <source>
        <strain evidence="1">Adult_tree_wgs_1</strain>
        <tissue evidence="1">Leaves</tissue>
    </source>
</reference>
<name>A0A834GJ45_RHOSS</name>
<comment type="caution">
    <text evidence="1">The sequence shown here is derived from an EMBL/GenBank/DDBJ whole genome shotgun (WGS) entry which is preliminary data.</text>
</comment>
<keyword evidence="2" id="KW-1185">Reference proteome</keyword>
<evidence type="ECO:0000313" key="1">
    <source>
        <dbReference type="EMBL" id="KAF7135873.1"/>
    </source>
</evidence>
<dbReference type="OrthoDB" id="646413at2759"/>
<accession>A0A834GJ45</accession>
<dbReference type="EMBL" id="WJXA01000008">
    <property type="protein sequence ID" value="KAF7135873.1"/>
    <property type="molecule type" value="Genomic_DNA"/>
</dbReference>
<evidence type="ECO:0000313" key="2">
    <source>
        <dbReference type="Proteomes" id="UP000626092"/>
    </source>
</evidence>
<sequence>MHRLAVKSNLVDTGQEPYKYGFQGSSSPTGDRPVCPKPRRLGSAVPEFLKPLKCNKHRQLTKGNRYAPDARHLATRVLLPEEPVTLWFTTSSSPIRWSSSRLLREQTCRINSVSPLPLRCKDPPRTETELE</sequence>
<dbReference type="AlphaFoldDB" id="A0A834GJ45"/>
<gene>
    <name evidence="1" type="ORF">RHSIM_Rhsim08G0030600</name>
</gene>
<proteinExistence type="predicted"/>
<dbReference type="Proteomes" id="UP000626092">
    <property type="component" value="Unassembled WGS sequence"/>
</dbReference>
<organism evidence="1 2">
    <name type="scientific">Rhododendron simsii</name>
    <name type="common">Sims's rhododendron</name>
    <dbReference type="NCBI Taxonomy" id="118357"/>
    <lineage>
        <taxon>Eukaryota</taxon>
        <taxon>Viridiplantae</taxon>
        <taxon>Streptophyta</taxon>
        <taxon>Embryophyta</taxon>
        <taxon>Tracheophyta</taxon>
        <taxon>Spermatophyta</taxon>
        <taxon>Magnoliopsida</taxon>
        <taxon>eudicotyledons</taxon>
        <taxon>Gunneridae</taxon>
        <taxon>Pentapetalae</taxon>
        <taxon>asterids</taxon>
        <taxon>Ericales</taxon>
        <taxon>Ericaceae</taxon>
        <taxon>Ericoideae</taxon>
        <taxon>Rhodoreae</taxon>
        <taxon>Rhododendron</taxon>
    </lineage>
</organism>